<evidence type="ECO:0000313" key="2">
    <source>
        <dbReference type="Proteomes" id="UP001195769"/>
    </source>
</evidence>
<accession>A0AAD4DP40</accession>
<dbReference type="Proteomes" id="UP001195769">
    <property type="component" value="Unassembled WGS sequence"/>
</dbReference>
<dbReference type="RefSeq" id="XP_041216899.1">
    <property type="nucleotide sequence ID" value="XM_041377986.1"/>
</dbReference>
<evidence type="ECO:0000313" key="1">
    <source>
        <dbReference type="EMBL" id="KAG1887495.1"/>
    </source>
</evidence>
<protein>
    <submittedName>
        <fullName evidence="1">Uncharacterized protein</fullName>
    </submittedName>
</protein>
<comment type="caution">
    <text evidence="1">The sequence shown here is derived from an EMBL/GenBank/DDBJ whole genome shotgun (WGS) entry which is preliminary data.</text>
</comment>
<keyword evidence="2" id="KW-1185">Reference proteome</keyword>
<dbReference type="AlphaFoldDB" id="A0AAD4DP40"/>
<sequence>MCSHISDNLGYIPIPHAYLVHYFPTLSTLLALQGTSWEMQHVGAECVATRFDNILQPFIREHMAEFWFLLHMASAVINGSCAIQMLRSDYRDLSLVVLILKTLKYHQSQNMAINYSYTKVVSSYSEFQHAGGLAIFYASWTLEGIAITNHSVLHTTPGKNVGCMEKQDWKVYNTTSFLNEPCGLLCLTLWNNMANVGPHAFVTEWDQRFPIKGLVNRSNVI</sequence>
<dbReference type="GeneID" id="64672284"/>
<organism evidence="1 2">
    <name type="scientific">Suillus fuscotomentosus</name>
    <dbReference type="NCBI Taxonomy" id="1912939"/>
    <lineage>
        <taxon>Eukaryota</taxon>
        <taxon>Fungi</taxon>
        <taxon>Dikarya</taxon>
        <taxon>Basidiomycota</taxon>
        <taxon>Agaricomycotina</taxon>
        <taxon>Agaricomycetes</taxon>
        <taxon>Agaricomycetidae</taxon>
        <taxon>Boletales</taxon>
        <taxon>Suillineae</taxon>
        <taxon>Suillaceae</taxon>
        <taxon>Suillus</taxon>
    </lineage>
</organism>
<dbReference type="EMBL" id="JABBWK010000203">
    <property type="protein sequence ID" value="KAG1887495.1"/>
    <property type="molecule type" value="Genomic_DNA"/>
</dbReference>
<gene>
    <name evidence="1" type="ORF">F5891DRAFT_988196</name>
</gene>
<proteinExistence type="predicted"/>
<name>A0AAD4DP40_9AGAM</name>
<reference evidence="1" key="1">
    <citation type="journal article" date="2020" name="New Phytol.">
        <title>Comparative genomics reveals dynamic genome evolution in host specialist ectomycorrhizal fungi.</title>
        <authorList>
            <person name="Lofgren L.A."/>
            <person name="Nguyen N.H."/>
            <person name="Vilgalys R."/>
            <person name="Ruytinx J."/>
            <person name="Liao H.L."/>
            <person name="Branco S."/>
            <person name="Kuo A."/>
            <person name="LaButti K."/>
            <person name="Lipzen A."/>
            <person name="Andreopoulos W."/>
            <person name="Pangilinan J."/>
            <person name="Riley R."/>
            <person name="Hundley H."/>
            <person name="Na H."/>
            <person name="Barry K."/>
            <person name="Grigoriev I.V."/>
            <person name="Stajich J.E."/>
            <person name="Kennedy P.G."/>
        </authorList>
    </citation>
    <scope>NUCLEOTIDE SEQUENCE</scope>
    <source>
        <strain evidence="1">FC203</strain>
    </source>
</reference>